<feature type="non-terminal residue" evidence="1">
    <location>
        <position position="1"/>
    </location>
</feature>
<evidence type="ECO:0000313" key="1">
    <source>
        <dbReference type="EMBL" id="KFK41264.1"/>
    </source>
</evidence>
<dbReference type="EMBL" id="CM002870">
    <property type="protein sequence ID" value="KFK41264.1"/>
    <property type="molecule type" value="Genomic_DNA"/>
</dbReference>
<protein>
    <submittedName>
        <fullName evidence="1">Uncharacterized protein</fullName>
    </submittedName>
</protein>
<dbReference type="Proteomes" id="UP000029120">
    <property type="component" value="Chromosome 2"/>
</dbReference>
<reference evidence="2" key="1">
    <citation type="journal article" date="2015" name="Nat. Plants">
        <title>Genome expansion of Arabis alpina linked with retrotransposition and reduced symmetric DNA methylation.</title>
        <authorList>
            <person name="Willing E.M."/>
            <person name="Rawat V."/>
            <person name="Mandakova T."/>
            <person name="Maumus F."/>
            <person name="James G.V."/>
            <person name="Nordstroem K.J."/>
            <person name="Becker C."/>
            <person name="Warthmann N."/>
            <person name="Chica C."/>
            <person name="Szarzynska B."/>
            <person name="Zytnicki M."/>
            <person name="Albani M.C."/>
            <person name="Kiefer C."/>
            <person name="Bergonzi S."/>
            <person name="Castaings L."/>
            <person name="Mateos J.L."/>
            <person name="Berns M.C."/>
            <person name="Bujdoso N."/>
            <person name="Piofczyk T."/>
            <person name="de Lorenzo L."/>
            <person name="Barrero-Sicilia C."/>
            <person name="Mateos I."/>
            <person name="Piednoel M."/>
            <person name="Hagmann J."/>
            <person name="Chen-Min-Tao R."/>
            <person name="Iglesias-Fernandez R."/>
            <person name="Schuster S.C."/>
            <person name="Alonso-Blanco C."/>
            <person name="Roudier F."/>
            <person name="Carbonero P."/>
            <person name="Paz-Ares J."/>
            <person name="Davis S.J."/>
            <person name="Pecinka A."/>
            <person name="Quesneville H."/>
            <person name="Colot V."/>
            <person name="Lysak M.A."/>
            <person name="Weigel D."/>
            <person name="Coupland G."/>
            <person name="Schneeberger K."/>
        </authorList>
    </citation>
    <scope>NUCLEOTIDE SEQUENCE [LARGE SCALE GENOMIC DNA]</scope>
    <source>
        <strain evidence="2">cv. Pajares</strain>
    </source>
</reference>
<accession>A0A087HGL2</accession>
<sequence>KRPRMKGRFVKRSSIAAAH</sequence>
<name>A0A087HGL2_ARAAL</name>
<evidence type="ECO:0000313" key="2">
    <source>
        <dbReference type="Proteomes" id="UP000029120"/>
    </source>
</evidence>
<gene>
    <name evidence="1" type="ordered locus">AALP_Aa2g107100</name>
</gene>
<organism evidence="1 2">
    <name type="scientific">Arabis alpina</name>
    <name type="common">Alpine rock-cress</name>
    <dbReference type="NCBI Taxonomy" id="50452"/>
    <lineage>
        <taxon>Eukaryota</taxon>
        <taxon>Viridiplantae</taxon>
        <taxon>Streptophyta</taxon>
        <taxon>Embryophyta</taxon>
        <taxon>Tracheophyta</taxon>
        <taxon>Spermatophyta</taxon>
        <taxon>Magnoliopsida</taxon>
        <taxon>eudicotyledons</taxon>
        <taxon>Gunneridae</taxon>
        <taxon>Pentapetalae</taxon>
        <taxon>rosids</taxon>
        <taxon>malvids</taxon>
        <taxon>Brassicales</taxon>
        <taxon>Brassicaceae</taxon>
        <taxon>Arabideae</taxon>
        <taxon>Arabis</taxon>
    </lineage>
</organism>
<proteinExistence type="predicted"/>
<keyword evidence="2" id="KW-1185">Reference proteome</keyword>
<dbReference type="AlphaFoldDB" id="A0A087HGL2"/>